<name>A0AAV4RYP6_CAEEX</name>
<sequence length="96" mass="11201">MRHVVAFPVSFPLGIRACIRPWLRRSFILGELSFEWIEPSRLYYCAQKGKLTFGLLQQVHKVYGHDILNREKHFPPPSKLSLSDFPTQLRIAHDTP</sequence>
<organism evidence="1 2">
    <name type="scientific">Caerostris extrusa</name>
    <name type="common">Bark spider</name>
    <name type="synonym">Caerostris bankana</name>
    <dbReference type="NCBI Taxonomy" id="172846"/>
    <lineage>
        <taxon>Eukaryota</taxon>
        <taxon>Metazoa</taxon>
        <taxon>Ecdysozoa</taxon>
        <taxon>Arthropoda</taxon>
        <taxon>Chelicerata</taxon>
        <taxon>Arachnida</taxon>
        <taxon>Araneae</taxon>
        <taxon>Araneomorphae</taxon>
        <taxon>Entelegynae</taxon>
        <taxon>Araneoidea</taxon>
        <taxon>Araneidae</taxon>
        <taxon>Caerostris</taxon>
    </lineage>
</organism>
<proteinExistence type="predicted"/>
<dbReference type="EMBL" id="BPLR01008645">
    <property type="protein sequence ID" value="GIY26219.1"/>
    <property type="molecule type" value="Genomic_DNA"/>
</dbReference>
<comment type="caution">
    <text evidence="1">The sequence shown here is derived from an EMBL/GenBank/DDBJ whole genome shotgun (WGS) entry which is preliminary data.</text>
</comment>
<evidence type="ECO:0000313" key="2">
    <source>
        <dbReference type="Proteomes" id="UP001054945"/>
    </source>
</evidence>
<dbReference type="AlphaFoldDB" id="A0AAV4RYP6"/>
<reference evidence="1 2" key="1">
    <citation type="submission" date="2021-06" db="EMBL/GenBank/DDBJ databases">
        <title>Caerostris extrusa draft genome.</title>
        <authorList>
            <person name="Kono N."/>
            <person name="Arakawa K."/>
        </authorList>
    </citation>
    <scope>NUCLEOTIDE SEQUENCE [LARGE SCALE GENOMIC DNA]</scope>
</reference>
<evidence type="ECO:0000313" key="1">
    <source>
        <dbReference type="EMBL" id="GIY26219.1"/>
    </source>
</evidence>
<gene>
    <name evidence="1" type="ORF">CEXT_698191</name>
</gene>
<dbReference type="Proteomes" id="UP001054945">
    <property type="component" value="Unassembled WGS sequence"/>
</dbReference>
<protein>
    <submittedName>
        <fullName evidence="1">Uncharacterized protein</fullName>
    </submittedName>
</protein>
<keyword evidence="2" id="KW-1185">Reference proteome</keyword>
<accession>A0AAV4RYP6</accession>